<protein>
    <submittedName>
        <fullName evidence="4">Uncharacterized protein</fullName>
    </submittedName>
</protein>
<evidence type="ECO:0000256" key="1">
    <source>
        <dbReference type="ARBA" id="ARBA00022574"/>
    </source>
</evidence>
<keyword evidence="1 3" id="KW-0853">WD repeat</keyword>
<name>A0A9D5CW76_9LILI</name>
<dbReference type="Gene3D" id="2.130.10.10">
    <property type="entry name" value="YVTN repeat-like/Quinoprotein amine dehydrogenase"/>
    <property type="match status" value="2"/>
</dbReference>
<keyword evidence="5" id="KW-1185">Reference proteome</keyword>
<accession>A0A9D5CW76</accession>
<dbReference type="InterPro" id="IPR001680">
    <property type="entry name" value="WD40_rpt"/>
</dbReference>
<dbReference type="SUPFAM" id="SSF50998">
    <property type="entry name" value="Quinoprotein alcohol dehydrogenase-like"/>
    <property type="match status" value="1"/>
</dbReference>
<dbReference type="PANTHER" id="PTHR10971">
    <property type="entry name" value="MRNA EXPORT FACTOR AND BUB3"/>
    <property type="match status" value="1"/>
</dbReference>
<dbReference type="InterPro" id="IPR011047">
    <property type="entry name" value="Quinoprotein_ADH-like_sf"/>
</dbReference>
<evidence type="ECO:0000313" key="4">
    <source>
        <dbReference type="EMBL" id="KAJ0980214.1"/>
    </source>
</evidence>
<proteinExistence type="predicted"/>
<evidence type="ECO:0000256" key="3">
    <source>
        <dbReference type="PROSITE-ProRule" id="PRU00221"/>
    </source>
</evidence>
<dbReference type="InterPro" id="IPR015943">
    <property type="entry name" value="WD40/YVTN_repeat-like_dom_sf"/>
</dbReference>
<dbReference type="PROSITE" id="PS50082">
    <property type="entry name" value="WD_REPEATS_2"/>
    <property type="match status" value="1"/>
</dbReference>
<reference evidence="4" key="2">
    <citation type="journal article" date="2022" name="Hortic Res">
        <title>The genome of Dioscorea zingiberensis sheds light on the biosynthesis, origin and evolution of the medicinally important diosgenin saponins.</title>
        <authorList>
            <person name="Li Y."/>
            <person name="Tan C."/>
            <person name="Li Z."/>
            <person name="Guo J."/>
            <person name="Li S."/>
            <person name="Chen X."/>
            <person name="Wang C."/>
            <person name="Dai X."/>
            <person name="Yang H."/>
            <person name="Song W."/>
            <person name="Hou L."/>
            <person name="Xu J."/>
            <person name="Tong Z."/>
            <person name="Xu A."/>
            <person name="Yuan X."/>
            <person name="Wang W."/>
            <person name="Yang Q."/>
            <person name="Chen L."/>
            <person name="Sun Z."/>
            <person name="Wang K."/>
            <person name="Pan B."/>
            <person name="Chen J."/>
            <person name="Bao Y."/>
            <person name="Liu F."/>
            <person name="Qi X."/>
            <person name="Gang D.R."/>
            <person name="Wen J."/>
            <person name="Li J."/>
        </authorList>
    </citation>
    <scope>NUCLEOTIDE SEQUENCE</scope>
    <source>
        <strain evidence="4">Dzin_1.0</strain>
    </source>
</reference>
<evidence type="ECO:0000256" key="2">
    <source>
        <dbReference type="ARBA" id="ARBA00022737"/>
    </source>
</evidence>
<gene>
    <name evidence="4" type="ORF">J5N97_008469</name>
</gene>
<reference evidence="4" key="1">
    <citation type="submission" date="2021-03" db="EMBL/GenBank/DDBJ databases">
        <authorList>
            <person name="Li Z."/>
            <person name="Yang C."/>
        </authorList>
    </citation>
    <scope>NUCLEOTIDE SEQUENCE</scope>
    <source>
        <strain evidence="4">Dzin_1.0</strain>
        <tissue evidence="4">Leaf</tissue>
    </source>
</reference>
<dbReference type="EMBL" id="JAGGNH010000002">
    <property type="protein sequence ID" value="KAJ0980214.1"/>
    <property type="molecule type" value="Genomic_DNA"/>
</dbReference>
<feature type="repeat" description="WD" evidence="3">
    <location>
        <begin position="131"/>
        <end position="172"/>
    </location>
</feature>
<dbReference type="SMART" id="SM00320">
    <property type="entry name" value="WD40"/>
    <property type="match status" value="4"/>
</dbReference>
<comment type="caution">
    <text evidence="4">The sequence shown here is derived from an EMBL/GenBank/DDBJ whole genome shotgun (WGS) entry which is preliminary data.</text>
</comment>
<sequence>MEGSRLELGNPIGDAISRVQFAPKSNNLLISSWDSFLRLYDVDGSSLRVQALSEGALLDCCFQDESLSLSASSDGCIRRYDLYSGAQSIIGKHDNAATCVEYSDGTGQFLDQSKSSAMGCVFRYHPKLKERKNHLVAVNDMAFHPRFDTFVTGDNEGYAIIWDAQSRKKLYEFQRYSNSVACLSYNHIGQLLAVASGHTYQEANEVEEAPQIFLHKTENLGRLKSTE</sequence>
<evidence type="ECO:0000313" key="5">
    <source>
        <dbReference type="Proteomes" id="UP001085076"/>
    </source>
</evidence>
<dbReference type="Pfam" id="PF00400">
    <property type="entry name" value="WD40"/>
    <property type="match status" value="2"/>
</dbReference>
<organism evidence="4 5">
    <name type="scientific">Dioscorea zingiberensis</name>
    <dbReference type="NCBI Taxonomy" id="325984"/>
    <lineage>
        <taxon>Eukaryota</taxon>
        <taxon>Viridiplantae</taxon>
        <taxon>Streptophyta</taxon>
        <taxon>Embryophyta</taxon>
        <taxon>Tracheophyta</taxon>
        <taxon>Spermatophyta</taxon>
        <taxon>Magnoliopsida</taxon>
        <taxon>Liliopsida</taxon>
        <taxon>Dioscoreales</taxon>
        <taxon>Dioscoreaceae</taxon>
        <taxon>Dioscorea</taxon>
    </lineage>
</organism>
<dbReference type="Proteomes" id="UP001085076">
    <property type="component" value="Miscellaneous, Linkage group lg02"/>
</dbReference>
<dbReference type="AlphaFoldDB" id="A0A9D5CW76"/>
<dbReference type="OrthoDB" id="10262475at2759"/>
<keyword evidence="2" id="KW-0677">Repeat</keyword>